<dbReference type="OrthoDB" id="4983at2759"/>
<dbReference type="InterPro" id="IPR052275">
    <property type="entry name" value="Mt_Fe-S_assembly_factor"/>
</dbReference>
<dbReference type="InterPro" id="IPR002634">
    <property type="entry name" value="BolA"/>
</dbReference>
<name>A0A2P6NX33_9EUKA</name>
<dbReference type="PANTHER" id="PTHR46188">
    <property type="entry name" value="BOLA-LIKE PROTEIN 3"/>
    <property type="match status" value="1"/>
</dbReference>
<dbReference type="SUPFAM" id="SSF82657">
    <property type="entry name" value="BolA-like"/>
    <property type="match status" value="1"/>
</dbReference>
<dbReference type="PANTHER" id="PTHR46188:SF1">
    <property type="entry name" value="BOLA-LIKE PROTEIN 3"/>
    <property type="match status" value="1"/>
</dbReference>
<dbReference type="GO" id="GO:0005759">
    <property type="term" value="C:mitochondrial matrix"/>
    <property type="evidence" value="ECO:0007669"/>
    <property type="project" value="TreeGrafter"/>
</dbReference>
<dbReference type="Proteomes" id="UP000241769">
    <property type="component" value="Unassembled WGS sequence"/>
</dbReference>
<dbReference type="AlphaFoldDB" id="A0A2P6NX33"/>
<comment type="similarity">
    <text evidence="1 2">Belongs to the BolA/IbaG family.</text>
</comment>
<accession>A0A2P6NX33</accession>
<proteinExistence type="inferred from homology"/>
<sequence>MFRISRGVTLLQHRPRLESNVYPALRNYGQIIDREQRMSELLKTSLNTEKVIVQDVSEVESPLFAGKRLVEQHRMVNELLSEELKNMHALTLTTKAPK</sequence>
<dbReference type="InterPro" id="IPR036065">
    <property type="entry name" value="BolA-like_sf"/>
</dbReference>
<evidence type="ECO:0000256" key="1">
    <source>
        <dbReference type="ARBA" id="ARBA00005578"/>
    </source>
</evidence>
<keyword evidence="4" id="KW-1185">Reference proteome</keyword>
<evidence type="ECO:0000256" key="2">
    <source>
        <dbReference type="RuleBase" id="RU003860"/>
    </source>
</evidence>
<dbReference type="InParanoid" id="A0A2P6NX33"/>
<dbReference type="STRING" id="1890364.A0A2P6NX33"/>
<protein>
    <submittedName>
        <fullName evidence="3">Uncharacterized protein</fullName>
    </submittedName>
</protein>
<reference evidence="3 4" key="1">
    <citation type="journal article" date="2018" name="Genome Biol. Evol.">
        <title>Multiple Roots of Fruiting Body Formation in Amoebozoa.</title>
        <authorList>
            <person name="Hillmann F."/>
            <person name="Forbes G."/>
            <person name="Novohradska S."/>
            <person name="Ferling I."/>
            <person name="Riege K."/>
            <person name="Groth M."/>
            <person name="Westermann M."/>
            <person name="Marz M."/>
            <person name="Spaller T."/>
            <person name="Winckler T."/>
            <person name="Schaap P."/>
            <person name="Glockner G."/>
        </authorList>
    </citation>
    <scope>NUCLEOTIDE SEQUENCE [LARGE SCALE GENOMIC DNA]</scope>
    <source>
        <strain evidence="3 4">Jena</strain>
    </source>
</reference>
<dbReference type="Pfam" id="PF01722">
    <property type="entry name" value="BolA"/>
    <property type="match status" value="1"/>
</dbReference>
<gene>
    <name evidence="3" type="ORF">PROFUN_03234</name>
</gene>
<dbReference type="Gene3D" id="3.10.20.90">
    <property type="entry name" value="Phosphatidylinositol 3-kinase Catalytic Subunit, Chain A, domain 1"/>
    <property type="match status" value="1"/>
</dbReference>
<comment type="caution">
    <text evidence="3">The sequence shown here is derived from an EMBL/GenBank/DDBJ whole genome shotgun (WGS) entry which is preliminary data.</text>
</comment>
<dbReference type="EMBL" id="MDYQ01000010">
    <property type="protein sequence ID" value="PRP88517.1"/>
    <property type="molecule type" value="Genomic_DNA"/>
</dbReference>
<evidence type="ECO:0000313" key="4">
    <source>
        <dbReference type="Proteomes" id="UP000241769"/>
    </source>
</evidence>
<organism evidence="3 4">
    <name type="scientific">Planoprotostelium fungivorum</name>
    <dbReference type="NCBI Taxonomy" id="1890364"/>
    <lineage>
        <taxon>Eukaryota</taxon>
        <taxon>Amoebozoa</taxon>
        <taxon>Evosea</taxon>
        <taxon>Variosea</taxon>
        <taxon>Cavosteliida</taxon>
        <taxon>Cavosteliaceae</taxon>
        <taxon>Planoprotostelium</taxon>
    </lineage>
</organism>
<evidence type="ECO:0000313" key="3">
    <source>
        <dbReference type="EMBL" id="PRP88517.1"/>
    </source>
</evidence>